<proteinExistence type="predicted"/>
<reference evidence="3" key="1">
    <citation type="journal article" date="2020" name="New Phytol.">
        <title>Comparative genomics reveals dynamic genome evolution in host specialist ectomycorrhizal fungi.</title>
        <authorList>
            <person name="Lofgren L.A."/>
            <person name="Nguyen N.H."/>
            <person name="Vilgalys R."/>
            <person name="Ruytinx J."/>
            <person name="Liao H.L."/>
            <person name="Branco S."/>
            <person name="Kuo A."/>
            <person name="LaButti K."/>
            <person name="Lipzen A."/>
            <person name="Andreopoulos W."/>
            <person name="Pangilinan J."/>
            <person name="Riley R."/>
            <person name="Hundley H."/>
            <person name="Na H."/>
            <person name="Barry K."/>
            <person name="Grigoriev I.V."/>
            <person name="Stajich J.E."/>
            <person name="Kennedy P.G."/>
        </authorList>
    </citation>
    <scope>NUCLEOTIDE SEQUENCE</scope>
    <source>
        <strain evidence="3">MN1</strain>
    </source>
</reference>
<gene>
    <name evidence="3" type="ORF">BJ212DRAFT_1337173</name>
</gene>
<dbReference type="RefSeq" id="XP_041196128.1">
    <property type="nucleotide sequence ID" value="XM_041334961.1"/>
</dbReference>
<keyword evidence="2" id="KW-0812">Transmembrane</keyword>
<evidence type="ECO:0000313" key="3">
    <source>
        <dbReference type="EMBL" id="KAG1821061.1"/>
    </source>
</evidence>
<feature type="transmembrane region" description="Helical" evidence="2">
    <location>
        <begin position="133"/>
        <end position="153"/>
    </location>
</feature>
<name>A0A9P7EGE1_9AGAM</name>
<comment type="caution">
    <text evidence="3">The sequence shown here is derived from an EMBL/GenBank/DDBJ whole genome shotgun (WGS) entry which is preliminary data.</text>
</comment>
<protein>
    <submittedName>
        <fullName evidence="3">Uncharacterized protein</fullName>
    </submittedName>
</protein>
<sequence length="477" mass="53271">MYMKREFKGEDGAGEPLEGEDWEDVPDKDISPERFDDFDSPSTTSTFTDASKPRRRAGSKPVFAAETPRRNRAAPLRSKRKKSPIVDKEYIIDKESIIDKEQIKEALTTSAHHSSIYILDVFLRAVRLMRIPLSIMLFLWMLAFAMIRLSGALRTAFSPMCYLPVVSRSALCAPLDPQITKWADFPHLMETQGSTFEKLLEGSVGGSGLSIEIRKAEFATADLATLVRYSDLKSNDTLADLLTTFVKDAKNTARGLTKLSSRIGGAVDNVMAVNGYAMRTIQEAEKNAPSPYSLMALIPFHTGPTTQEVIVDTFTTAMDTFSVAIQRLILEAEISLHNLDVLEEDLSAVREVVMREDIDVTAEKSELLGALWTMLGGNKRALRDTDRRLNLLQDLGDYRKQAQAHVVAALQTLNSMSEDMEDLRERVAAPELVDGRIPLHVHIESIQSGLQRLQEGRVRAKEREEEVMRKVLGLGTD</sequence>
<organism evidence="3 4">
    <name type="scientific">Suillus subaureus</name>
    <dbReference type="NCBI Taxonomy" id="48587"/>
    <lineage>
        <taxon>Eukaryota</taxon>
        <taxon>Fungi</taxon>
        <taxon>Dikarya</taxon>
        <taxon>Basidiomycota</taxon>
        <taxon>Agaricomycotina</taxon>
        <taxon>Agaricomycetes</taxon>
        <taxon>Agaricomycetidae</taxon>
        <taxon>Boletales</taxon>
        <taxon>Suillineae</taxon>
        <taxon>Suillaceae</taxon>
        <taxon>Suillus</taxon>
    </lineage>
</organism>
<accession>A0A9P7EGE1</accession>
<dbReference type="AlphaFoldDB" id="A0A9P7EGE1"/>
<dbReference type="GeneID" id="64628978"/>
<keyword evidence="2" id="KW-1133">Transmembrane helix</keyword>
<keyword evidence="4" id="KW-1185">Reference proteome</keyword>
<evidence type="ECO:0000256" key="1">
    <source>
        <dbReference type="SAM" id="MobiDB-lite"/>
    </source>
</evidence>
<feature type="compositionally biased region" description="Basic and acidic residues" evidence="1">
    <location>
        <begin position="25"/>
        <end position="37"/>
    </location>
</feature>
<dbReference type="EMBL" id="JABBWG010000007">
    <property type="protein sequence ID" value="KAG1821061.1"/>
    <property type="molecule type" value="Genomic_DNA"/>
</dbReference>
<dbReference type="Proteomes" id="UP000807769">
    <property type="component" value="Unassembled WGS sequence"/>
</dbReference>
<dbReference type="OrthoDB" id="4179406at2759"/>
<feature type="compositionally biased region" description="Low complexity" evidence="1">
    <location>
        <begin position="40"/>
        <end position="50"/>
    </location>
</feature>
<evidence type="ECO:0000313" key="4">
    <source>
        <dbReference type="Proteomes" id="UP000807769"/>
    </source>
</evidence>
<evidence type="ECO:0000256" key="2">
    <source>
        <dbReference type="SAM" id="Phobius"/>
    </source>
</evidence>
<feature type="region of interest" description="Disordered" evidence="1">
    <location>
        <begin position="1"/>
        <end position="81"/>
    </location>
</feature>
<keyword evidence="2" id="KW-0472">Membrane</keyword>
<feature type="compositionally biased region" description="Basic and acidic residues" evidence="1">
    <location>
        <begin position="1"/>
        <end position="11"/>
    </location>
</feature>